<comment type="subcellular location">
    <subcellularLocation>
        <location evidence="1">Mitochondrion</location>
    </subcellularLocation>
</comment>
<reference evidence="8" key="1">
    <citation type="submission" date="2021-05" db="EMBL/GenBank/DDBJ databases">
        <authorList>
            <person name="Alioto T."/>
            <person name="Alioto T."/>
            <person name="Gomez Garrido J."/>
        </authorList>
    </citation>
    <scope>NUCLEOTIDE SEQUENCE</scope>
</reference>
<proteinExistence type="predicted"/>
<comment type="function">
    <text evidence="6">May play a role in fatty acid biosynthesis and insulin sensitivity.</text>
</comment>
<keyword evidence="5" id="KW-0496">Mitochondrion</keyword>
<dbReference type="EMBL" id="HBUF01050154">
    <property type="protein sequence ID" value="CAG6621414.1"/>
    <property type="molecule type" value="Transcribed_RNA"/>
</dbReference>
<evidence type="ECO:0000256" key="1">
    <source>
        <dbReference type="ARBA" id="ARBA00004173"/>
    </source>
</evidence>
<dbReference type="InterPro" id="IPR052377">
    <property type="entry name" value="Mitochondrial_ECH-domain"/>
</dbReference>
<dbReference type="PANTHER" id="PTHR43602:SF1">
    <property type="entry name" value="ENOYL-COA HYDRATASE DOMAIN-CONTAINING PROTEIN 3, MITOCHONDRIAL"/>
    <property type="match status" value="1"/>
</dbReference>
<keyword evidence="4" id="KW-0443">Lipid metabolism</keyword>
<dbReference type="InterPro" id="IPR029045">
    <property type="entry name" value="ClpP/crotonase-like_dom_sf"/>
</dbReference>
<accession>A0A8D8Q0U9</accession>
<dbReference type="GO" id="GO:0005739">
    <property type="term" value="C:mitochondrion"/>
    <property type="evidence" value="ECO:0007669"/>
    <property type="project" value="UniProtKB-SubCell"/>
</dbReference>
<evidence type="ECO:0000313" key="8">
    <source>
        <dbReference type="EMBL" id="CAG6621414.1"/>
    </source>
</evidence>
<sequence>MHSLRHYIMNSVSKVNCKWFQTSCSYSSQSLILVNEENGVRHIVMNDQKTRNALSVSMMMQLMDAINKDRDNPQLRCITLRSSHAQVFSSGHNLKQMALDKVGQSELQHIFTTCSKLMLSILKHPVPIIAIISGVAAAAGCQLVASCDIALATDSSRFSTPGARHGIFCSTPAVALYRKIPEGVVRSMTITGIPITAQYAYTVGLVTKVISSDKDLENEIKIITNGILENSRSVLALGKQFLYQQLNMSIEEAYKVGGDTMVQNLCLQDGVEGMNAFIEKRHPQWSHSEEIYPLK</sequence>
<dbReference type="AlphaFoldDB" id="A0A8D8Q0U9"/>
<dbReference type="PANTHER" id="PTHR43602">
    <property type="match status" value="1"/>
</dbReference>
<evidence type="ECO:0000256" key="7">
    <source>
        <dbReference type="ARBA" id="ARBA00040545"/>
    </source>
</evidence>
<evidence type="ECO:0000256" key="6">
    <source>
        <dbReference type="ARBA" id="ARBA00037410"/>
    </source>
</evidence>
<dbReference type="InterPro" id="IPR001753">
    <property type="entry name" value="Enoyl-CoA_hydra/iso"/>
</dbReference>
<keyword evidence="2" id="KW-0276">Fatty acid metabolism</keyword>
<evidence type="ECO:0000256" key="3">
    <source>
        <dbReference type="ARBA" id="ARBA00022946"/>
    </source>
</evidence>
<dbReference type="GO" id="GO:0016836">
    <property type="term" value="F:hydro-lyase activity"/>
    <property type="evidence" value="ECO:0007669"/>
    <property type="project" value="TreeGrafter"/>
</dbReference>
<protein>
    <recommendedName>
        <fullName evidence="7">Enoyl-CoA hydratase domain-containing protein 3, mitochondrial</fullName>
    </recommendedName>
</protein>
<dbReference type="SUPFAM" id="SSF52096">
    <property type="entry name" value="ClpP/crotonase"/>
    <property type="match status" value="1"/>
</dbReference>
<keyword evidence="3" id="KW-0809">Transit peptide</keyword>
<dbReference type="Gene3D" id="1.10.12.10">
    <property type="entry name" value="Lyase 2-enoyl-coa Hydratase, Chain A, domain 2"/>
    <property type="match status" value="1"/>
</dbReference>
<dbReference type="GO" id="GO:0006631">
    <property type="term" value="P:fatty acid metabolic process"/>
    <property type="evidence" value="ECO:0007669"/>
    <property type="project" value="UniProtKB-KW"/>
</dbReference>
<evidence type="ECO:0000256" key="2">
    <source>
        <dbReference type="ARBA" id="ARBA00022832"/>
    </source>
</evidence>
<name>A0A8D8Q0U9_9HEMI</name>
<dbReference type="Pfam" id="PF00378">
    <property type="entry name" value="ECH_1"/>
    <property type="match status" value="1"/>
</dbReference>
<dbReference type="Gene3D" id="3.90.226.10">
    <property type="entry name" value="2-enoyl-CoA Hydratase, Chain A, domain 1"/>
    <property type="match status" value="1"/>
</dbReference>
<dbReference type="InterPro" id="IPR014748">
    <property type="entry name" value="Enoyl-CoA_hydra_C"/>
</dbReference>
<evidence type="ECO:0000256" key="5">
    <source>
        <dbReference type="ARBA" id="ARBA00023128"/>
    </source>
</evidence>
<dbReference type="CDD" id="cd06558">
    <property type="entry name" value="crotonase-like"/>
    <property type="match status" value="1"/>
</dbReference>
<evidence type="ECO:0000256" key="4">
    <source>
        <dbReference type="ARBA" id="ARBA00023098"/>
    </source>
</evidence>
<organism evidence="8">
    <name type="scientific">Cacopsylla melanoneura</name>
    <dbReference type="NCBI Taxonomy" id="428564"/>
    <lineage>
        <taxon>Eukaryota</taxon>
        <taxon>Metazoa</taxon>
        <taxon>Ecdysozoa</taxon>
        <taxon>Arthropoda</taxon>
        <taxon>Hexapoda</taxon>
        <taxon>Insecta</taxon>
        <taxon>Pterygota</taxon>
        <taxon>Neoptera</taxon>
        <taxon>Paraneoptera</taxon>
        <taxon>Hemiptera</taxon>
        <taxon>Sternorrhyncha</taxon>
        <taxon>Psylloidea</taxon>
        <taxon>Psyllidae</taxon>
        <taxon>Psyllinae</taxon>
        <taxon>Cacopsylla</taxon>
    </lineage>
</organism>